<dbReference type="STRING" id="69293.ENSGACP00000005779"/>
<keyword evidence="11" id="KW-0007">Acetylation</keyword>
<comment type="subunit">
    <text evidence="3">Homodimer.</text>
</comment>
<evidence type="ECO:0000256" key="2">
    <source>
        <dbReference type="ARBA" id="ARBA00007441"/>
    </source>
</evidence>
<dbReference type="GO" id="GO:0005739">
    <property type="term" value="C:mitochondrion"/>
    <property type="evidence" value="ECO:0007669"/>
    <property type="project" value="TreeGrafter"/>
</dbReference>
<dbReference type="Pfam" id="PF00155">
    <property type="entry name" value="Aminotran_1_2"/>
    <property type="match status" value="1"/>
</dbReference>
<dbReference type="OMA" id="PRDFKLC"/>
<proteinExistence type="inferred from homology"/>
<evidence type="ECO:0000256" key="22">
    <source>
        <dbReference type="ARBA" id="ARBA00049325"/>
    </source>
</evidence>
<dbReference type="Gene3D" id="3.40.640.10">
    <property type="entry name" value="Type I PLP-dependent aspartate aminotransferase-like (Major domain)"/>
    <property type="match status" value="1"/>
</dbReference>
<evidence type="ECO:0000256" key="7">
    <source>
        <dbReference type="ARBA" id="ARBA00019100"/>
    </source>
</evidence>
<evidence type="ECO:0000256" key="21">
    <source>
        <dbReference type="ARBA" id="ARBA00047888"/>
    </source>
</evidence>
<dbReference type="InterPro" id="IPR015424">
    <property type="entry name" value="PyrdxlP-dep_Trfase"/>
</dbReference>
<evidence type="ECO:0000256" key="1">
    <source>
        <dbReference type="ARBA" id="ARBA00001933"/>
    </source>
</evidence>
<evidence type="ECO:0000256" key="13">
    <source>
        <dbReference type="ARBA" id="ARBA00024016"/>
    </source>
</evidence>
<dbReference type="GO" id="GO:0047315">
    <property type="term" value="F:kynurenine-glyoxylate transaminase activity"/>
    <property type="evidence" value="ECO:0007669"/>
    <property type="project" value="UniProtKB-EC"/>
</dbReference>
<evidence type="ECO:0000313" key="25">
    <source>
        <dbReference type="Ensembl" id="ENSGACP00000005779.2"/>
    </source>
</evidence>
<protein>
    <recommendedName>
        <fullName evidence="7">Kynurenine--oxoglutarate transaminase 3</fullName>
        <ecNumber evidence="6">2.6.1.63</ecNumber>
        <ecNumber evidence="5">2.6.1.7</ecNumber>
        <ecNumber evidence="4">4.4.1.13</ecNumber>
    </recommendedName>
    <alternativeName>
        <fullName evidence="18">Cysteine-S-conjugate beta-lyase 2</fullName>
    </alternativeName>
    <alternativeName>
        <fullName evidence="14">Kynurenine aminotransferase 3</fullName>
    </alternativeName>
    <alternativeName>
        <fullName evidence="15">Kynurenine aminotransferase III</fullName>
    </alternativeName>
    <alternativeName>
        <fullName evidence="16">Kynurenine--glyoxylate transaminase</fullName>
    </alternativeName>
    <alternativeName>
        <fullName evidence="17">Kynurenine--oxoglutarate transaminase III</fullName>
    </alternativeName>
</protein>
<evidence type="ECO:0000256" key="9">
    <source>
        <dbReference type="ARBA" id="ARBA00022679"/>
    </source>
</evidence>
<comment type="pathway">
    <text evidence="13">Amino-acid degradation; L-kynurenine degradation; kynurenate from L-kynurenine: step 1/2.</text>
</comment>
<evidence type="ECO:0000256" key="17">
    <source>
        <dbReference type="ARBA" id="ARBA00031371"/>
    </source>
</evidence>
<dbReference type="GO" id="GO:0030170">
    <property type="term" value="F:pyridoxal phosphate binding"/>
    <property type="evidence" value="ECO:0007669"/>
    <property type="project" value="InterPro"/>
</dbReference>
<comment type="cofactor">
    <cofactor evidence="1">
        <name>pyridoxal 5'-phosphate</name>
        <dbReference type="ChEBI" id="CHEBI:597326"/>
    </cofactor>
</comment>
<dbReference type="GeneTree" id="ENSGT00940000155827"/>
<evidence type="ECO:0000256" key="11">
    <source>
        <dbReference type="ARBA" id="ARBA00022990"/>
    </source>
</evidence>
<dbReference type="Ensembl" id="ENSGACT00000005795.2">
    <property type="protein sequence ID" value="ENSGACP00000005779.2"/>
    <property type="gene ID" value="ENSGACG00000004360.2"/>
</dbReference>
<evidence type="ECO:0000256" key="5">
    <source>
        <dbReference type="ARBA" id="ARBA00012751"/>
    </source>
</evidence>
<dbReference type="EC" id="2.6.1.63" evidence="6"/>
<keyword evidence="12" id="KW-0456">Lyase</keyword>
<dbReference type="GO" id="GO:0047804">
    <property type="term" value="F:cysteine-S-conjugate beta-lyase activity"/>
    <property type="evidence" value="ECO:0007669"/>
    <property type="project" value="UniProtKB-EC"/>
</dbReference>
<comment type="catalytic activity">
    <reaction evidence="21">
        <text>3-hydroxy-L-kynurenine + glyoxylate = xanthurenate + glycine + H2O</text>
        <dbReference type="Rhea" id="RHEA:65900"/>
        <dbReference type="ChEBI" id="CHEBI:15377"/>
        <dbReference type="ChEBI" id="CHEBI:36655"/>
        <dbReference type="ChEBI" id="CHEBI:57305"/>
        <dbReference type="ChEBI" id="CHEBI:58125"/>
        <dbReference type="ChEBI" id="CHEBI:71201"/>
        <dbReference type="EC" id="2.6.1.63"/>
    </reaction>
    <physiologicalReaction direction="left-to-right" evidence="21">
        <dbReference type="Rhea" id="RHEA:65901"/>
    </physiologicalReaction>
</comment>
<dbReference type="CDD" id="cd00609">
    <property type="entry name" value="AAT_like"/>
    <property type="match status" value="1"/>
</dbReference>
<dbReference type="InterPro" id="IPR015421">
    <property type="entry name" value="PyrdxlP-dep_Trfase_major"/>
</dbReference>
<evidence type="ECO:0000256" key="15">
    <source>
        <dbReference type="ARBA" id="ARBA00030993"/>
    </source>
</evidence>
<evidence type="ECO:0000256" key="14">
    <source>
        <dbReference type="ARBA" id="ARBA00029778"/>
    </source>
</evidence>
<evidence type="ECO:0000259" key="24">
    <source>
        <dbReference type="Pfam" id="PF00155"/>
    </source>
</evidence>
<dbReference type="PANTHER" id="PTHR43807">
    <property type="entry name" value="FI04487P"/>
    <property type="match status" value="1"/>
</dbReference>
<comment type="catalytic activity">
    <reaction evidence="19">
        <text>L-kynurenine + 2-oxoglutarate = kynurenate + L-glutamate + H2O</text>
        <dbReference type="Rhea" id="RHEA:65560"/>
        <dbReference type="ChEBI" id="CHEBI:15377"/>
        <dbReference type="ChEBI" id="CHEBI:16810"/>
        <dbReference type="ChEBI" id="CHEBI:29985"/>
        <dbReference type="ChEBI" id="CHEBI:57959"/>
        <dbReference type="ChEBI" id="CHEBI:58454"/>
        <dbReference type="EC" id="2.6.1.7"/>
    </reaction>
    <physiologicalReaction direction="left-to-right" evidence="19">
        <dbReference type="Rhea" id="RHEA:65561"/>
    </physiologicalReaction>
</comment>
<accession>G3NKB7</accession>
<evidence type="ECO:0000256" key="10">
    <source>
        <dbReference type="ARBA" id="ARBA00022898"/>
    </source>
</evidence>
<dbReference type="SUPFAM" id="SSF53383">
    <property type="entry name" value="PLP-dependent transferases"/>
    <property type="match status" value="1"/>
</dbReference>
<comment type="similarity">
    <text evidence="2">Belongs to the class-I pyridoxal-phosphate-dependent aminotransferase family.</text>
</comment>
<dbReference type="InterPro" id="IPR004839">
    <property type="entry name" value="Aminotransferase_I/II_large"/>
</dbReference>
<evidence type="ECO:0000256" key="6">
    <source>
        <dbReference type="ARBA" id="ARBA00013010"/>
    </source>
</evidence>
<comment type="function">
    <text evidence="23">Catalyzes the irreversible transamination of the L-tryptophan metabolite L-kynurenine to form kynurenic acid (KA), an intermediate in the tryptophan catabolic pathway which is also a broad spectrum antagonist of the three ionotropic excitatory amino acid receptors among others. May catalyze the beta-elimination of S-conjugates and Se-conjugates of L-(seleno)cysteine, resulting in the cleavage of the C-S or C-Se bond. Has transaminase activity towards L-kynurenine, tryptophan, phenylalanine, serine, cysteine, methionine, histidine, glutamine and asparagine with glyoxylate as an amino group acceptor (in vitro). Has lower activity with 2-oxoglutarate as amino group acceptor (in vitro).</text>
</comment>
<dbReference type="InterPro" id="IPR051326">
    <property type="entry name" value="Kynurenine-oxoglutarate_AT"/>
</dbReference>
<evidence type="ECO:0000256" key="20">
    <source>
        <dbReference type="ARBA" id="ARBA00047677"/>
    </source>
</evidence>
<comment type="catalytic activity">
    <reaction evidence="20">
        <text>L-kynurenine + glyoxylate = kynurenate + glycine + H2O</text>
        <dbReference type="Rhea" id="RHEA:65896"/>
        <dbReference type="ChEBI" id="CHEBI:15377"/>
        <dbReference type="ChEBI" id="CHEBI:36655"/>
        <dbReference type="ChEBI" id="CHEBI:57305"/>
        <dbReference type="ChEBI" id="CHEBI:57959"/>
        <dbReference type="ChEBI" id="CHEBI:58454"/>
        <dbReference type="EC" id="2.6.1.63"/>
    </reaction>
    <physiologicalReaction direction="left-to-right" evidence="20">
        <dbReference type="Rhea" id="RHEA:65897"/>
    </physiologicalReaction>
</comment>
<reference evidence="25 26" key="1">
    <citation type="journal article" date="2021" name="G3 (Bethesda)">
        <title>Improved contiguity of the threespine stickleback genome using long-read sequencing.</title>
        <authorList>
            <person name="Nath S."/>
            <person name="Shaw D.E."/>
            <person name="White M.A."/>
        </authorList>
    </citation>
    <scope>NUCLEOTIDE SEQUENCE [LARGE SCALE GENOMIC DNA]</scope>
    <source>
        <strain evidence="25 26">Lake Benthic</strain>
    </source>
</reference>
<reference evidence="25" key="3">
    <citation type="submission" date="2025-09" db="UniProtKB">
        <authorList>
            <consortium name="Ensembl"/>
        </authorList>
    </citation>
    <scope>IDENTIFICATION</scope>
</reference>
<dbReference type="Proteomes" id="UP000007635">
    <property type="component" value="Chromosome VIII"/>
</dbReference>
<feature type="domain" description="Aminotransferase class I/classII large" evidence="24">
    <location>
        <begin position="122"/>
        <end position="500"/>
    </location>
</feature>
<keyword evidence="9" id="KW-0808">Transferase</keyword>
<dbReference type="FunFam" id="3.90.1150.10:FF:000275">
    <property type="entry name" value="kynurenine--oxoglutarate transaminase 1"/>
    <property type="match status" value="1"/>
</dbReference>
<dbReference type="FunFam" id="3.40.640.10:FF:000024">
    <property type="entry name" value="Kynurenine--oxoglutarate transaminase 3"/>
    <property type="match status" value="1"/>
</dbReference>
<evidence type="ECO:0000256" key="16">
    <source>
        <dbReference type="ARBA" id="ARBA00031198"/>
    </source>
</evidence>
<evidence type="ECO:0000256" key="23">
    <source>
        <dbReference type="ARBA" id="ARBA00054518"/>
    </source>
</evidence>
<dbReference type="AlphaFoldDB" id="G3NKB7"/>
<evidence type="ECO:0000256" key="3">
    <source>
        <dbReference type="ARBA" id="ARBA00011738"/>
    </source>
</evidence>
<name>G3NKB7_GASAC</name>
<dbReference type="GO" id="GO:0016212">
    <property type="term" value="F:kynurenine-oxoglutarate transaminase activity"/>
    <property type="evidence" value="ECO:0007669"/>
    <property type="project" value="UniProtKB-EC"/>
</dbReference>
<dbReference type="eggNOG" id="KOG0257">
    <property type="taxonomic scope" value="Eukaryota"/>
</dbReference>
<dbReference type="InterPro" id="IPR015422">
    <property type="entry name" value="PyrdxlP-dep_Trfase_small"/>
</dbReference>
<evidence type="ECO:0000256" key="4">
    <source>
        <dbReference type="ARBA" id="ARBA00012224"/>
    </source>
</evidence>
<dbReference type="InParanoid" id="G3NKB7"/>
<dbReference type="UniPathway" id="UPA00334">
    <property type="reaction ID" value="UER00726"/>
</dbReference>
<dbReference type="GO" id="GO:0097053">
    <property type="term" value="P:L-kynurenine catabolic process"/>
    <property type="evidence" value="ECO:0007669"/>
    <property type="project" value="UniProtKB-UniPathway"/>
</dbReference>
<dbReference type="EC" id="4.4.1.13" evidence="4"/>
<keyword evidence="10" id="KW-0663">Pyridoxal phosphate</keyword>
<dbReference type="FunFam" id="3.90.1150.10:FF:000021">
    <property type="entry name" value="Kynurenine--oxoglutarate transaminase 3"/>
    <property type="match status" value="1"/>
</dbReference>
<evidence type="ECO:0000256" key="19">
    <source>
        <dbReference type="ARBA" id="ARBA00047478"/>
    </source>
</evidence>
<keyword evidence="26" id="KW-1185">Reference proteome</keyword>
<evidence type="ECO:0000256" key="12">
    <source>
        <dbReference type="ARBA" id="ARBA00023239"/>
    </source>
</evidence>
<organism evidence="25 26">
    <name type="scientific">Gasterosteus aculeatus aculeatus</name>
    <name type="common">three-spined stickleback</name>
    <dbReference type="NCBI Taxonomy" id="481459"/>
    <lineage>
        <taxon>Eukaryota</taxon>
        <taxon>Metazoa</taxon>
        <taxon>Chordata</taxon>
        <taxon>Craniata</taxon>
        <taxon>Vertebrata</taxon>
        <taxon>Euteleostomi</taxon>
        <taxon>Actinopterygii</taxon>
        <taxon>Neopterygii</taxon>
        <taxon>Teleostei</taxon>
        <taxon>Neoteleostei</taxon>
        <taxon>Acanthomorphata</taxon>
        <taxon>Eupercaria</taxon>
        <taxon>Perciformes</taxon>
        <taxon>Cottioidei</taxon>
        <taxon>Gasterosteales</taxon>
        <taxon>Gasterosteidae</taxon>
        <taxon>Gasterosteus</taxon>
    </lineage>
</organism>
<dbReference type="Bgee" id="ENSGACG00000004360">
    <property type="expression patterns" value="Expressed in mesonephros and 13 other cell types or tissues"/>
</dbReference>
<dbReference type="FunCoup" id="G3NKB7">
    <property type="interactions" value="1092"/>
</dbReference>
<sequence>MMPLYQSLRQVSFLRCWKLMISSIERRLFSFRSSSCKFVRLKIACGMRSRSQRTSSSSISMIIARQVLTCSKLAYHSANVNCRRSFCTSQHIMTSRHTHAKRIDGLDKNVWVAFTSLAADPSVVNLGQGFPDIPPPSYVKEALARAASEDLMNQYTRGFGHPPLVKALSQVYGKVYGRHIDPLKEILVTVGGYGSLFSTMQGLVEEGDEVIIIEPFFDCYVPMVRMAGAKPVLIPLRLKSGKKTPTSADWFLDPQELSSKFNSKTKAIIINTPNNPIGKVFSRDELQMIADLCIKHDTLCFSDEVYEWLIYRGHQHIKIATLPGMWDRTITISSAGKTFSVTGWKLGWSIGPEHLIKHLQTVMQNTMYTCPTPLQEAVAQGLMHNVDLMGQPECYFSSLAEELEGKRDRMAAILQEAGMTPVIPEGGYFMLVDVTSLNQDLSHIVEDEAYDYKFVKWMIKEKKLAAIPVTAFVGEESKKDFEKYIRLCFIKQESTLDAAETILKNWRKI</sequence>
<comment type="catalytic activity">
    <reaction evidence="22">
        <text>an S-substituted L-cysteine + H2O = a thiol + pyruvate + NH4(+)</text>
        <dbReference type="Rhea" id="RHEA:18121"/>
        <dbReference type="ChEBI" id="CHEBI:15361"/>
        <dbReference type="ChEBI" id="CHEBI:15377"/>
        <dbReference type="ChEBI" id="CHEBI:28938"/>
        <dbReference type="ChEBI" id="CHEBI:29256"/>
        <dbReference type="ChEBI" id="CHEBI:58717"/>
        <dbReference type="EC" id="4.4.1.13"/>
    </reaction>
    <physiologicalReaction direction="left-to-right" evidence="22">
        <dbReference type="Rhea" id="RHEA:18122"/>
    </physiologicalReaction>
</comment>
<evidence type="ECO:0000313" key="26">
    <source>
        <dbReference type="Proteomes" id="UP000007635"/>
    </source>
</evidence>
<dbReference type="EC" id="2.6.1.7" evidence="5"/>
<dbReference type="Gene3D" id="3.90.1150.10">
    <property type="entry name" value="Aspartate Aminotransferase, domain 1"/>
    <property type="match status" value="1"/>
</dbReference>
<reference evidence="25" key="2">
    <citation type="submission" date="2025-08" db="UniProtKB">
        <authorList>
            <consortium name="Ensembl"/>
        </authorList>
    </citation>
    <scope>IDENTIFICATION</scope>
</reference>
<keyword evidence="8" id="KW-0032">Aminotransferase</keyword>
<dbReference type="PANTHER" id="PTHR43807:SF6">
    <property type="entry name" value="KYNURENINE--OXOGLUTARATE TRANSAMINASE 3"/>
    <property type="match status" value="1"/>
</dbReference>
<evidence type="ECO:0000256" key="8">
    <source>
        <dbReference type="ARBA" id="ARBA00022576"/>
    </source>
</evidence>
<evidence type="ECO:0000256" key="18">
    <source>
        <dbReference type="ARBA" id="ARBA00031600"/>
    </source>
</evidence>